<dbReference type="AlphaFoldDB" id="A0A2K8SW26"/>
<keyword evidence="2" id="KW-1185">Reference proteome</keyword>
<dbReference type="KEGG" id="nfl:COO91_05640"/>
<protein>
    <submittedName>
        <fullName evidence="1">Uncharacterized protein</fullName>
    </submittedName>
</protein>
<accession>A0A2K8SW26</accession>
<reference evidence="1 2" key="1">
    <citation type="submission" date="2017-11" db="EMBL/GenBank/DDBJ databases">
        <title>Complete genome of a free-living desiccation-tolerant cyanobacterium and its photosynthetic adaptation to extreme terrestrial habitat.</title>
        <authorList>
            <person name="Shang J."/>
        </authorList>
    </citation>
    <scope>NUCLEOTIDE SEQUENCE [LARGE SCALE GENOMIC DNA]</scope>
    <source>
        <strain evidence="1 2">CCNUN1</strain>
    </source>
</reference>
<evidence type="ECO:0000313" key="2">
    <source>
        <dbReference type="Proteomes" id="UP000232003"/>
    </source>
</evidence>
<evidence type="ECO:0000313" key="1">
    <source>
        <dbReference type="EMBL" id="AUB39642.1"/>
    </source>
</evidence>
<name>A0A2K8SW26_9NOSO</name>
<proteinExistence type="predicted"/>
<dbReference type="Proteomes" id="UP000232003">
    <property type="component" value="Chromosome"/>
</dbReference>
<organism evidence="1 2">
    <name type="scientific">Nostoc flagelliforme CCNUN1</name>
    <dbReference type="NCBI Taxonomy" id="2038116"/>
    <lineage>
        <taxon>Bacteria</taxon>
        <taxon>Bacillati</taxon>
        <taxon>Cyanobacteriota</taxon>
        <taxon>Cyanophyceae</taxon>
        <taxon>Nostocales</taxon>
        <taxon>Nostocaceae</taxon>
        <taxon>Nostoc</taxon>
    </lineage>
</organism>
<gene>
    <name evidence="1" type="ORF">COO91_05640</name>
</gene>
<dbReference type="EMBL" id="CP024785">
    <property type="protein sequence ID" value="AUB39642.1"/>
    <property type="molecule type" value="Genomic_DNA"/>
</dbReference>
<sequence length="39" mass="4396">MVVLVILANVCVCSTFLGSKNYDEFWNFCVLRIEGQNIG</sequence>